<evidence type="ECO:0000256" key="2">
    <source>
        <dbReference type="ARBA" id="ARBA00022692"/>
    </source>
</evidence>
<evidence type="ECO:0000313" key="8">
    <source>
        <dbReference type="EMBL" id="MDN3707755.1"/>
    </source>
</evidence>
<protein>
    <submittedName>
        <fullName evidence="8">Translocation/assembly module TamB domain-containing protein</fullName>
    </submittedName>
</protein>
<dbReference type="PANTHER" id="PTHR36985:SF1">
    <property type="entry name" value="TRANSLOCATION AND ASSEMBLY MODULE SUBUNIT TAMB"/>
    <property type="match status" value="1"/>
</dbReference>
<evidence type="ECO:0000313" key="9">
    <source>
        <dbReference type="EMBL" id="MDN3709022.1"/>
    </source>
</evidence>
<dbReference type="PANTHER" id="PTHR36985">
    <property type="entry name" value="TRANSLOCATION AND ASSEMBLY MODULE SUBUNIT TAMB"/>
    <property type="match status" value="1"/>
</dbReference>
<feature type="region of interest" description="Disordered" evidence="5">
    <location>
        <begin position="1656"/>
        <end position="1677"/>
    </location>
</feature>
<reference evidence="8" key="3">
    <citation type="submission" date="2023-06" db="EMBL/GenBank/DDBJ databases">
        <authorList>
            <person name="Lucena T."/>
            <person name="Sun Q."/>
        </authorList>
    </citation>
    <scope>NUCLEOTIDE SEQUENCE</scope>
    <source>
        <strain evidence="8">CECT 7184</strain>
    </source>
</reference>
<evidence type="ECO:0000259" key="7">
    <source>
        <dbReference type="Pfam" id="PF04357"/>
    </source>
</evidence>
<feature type="transmembrane region" description="Helical" evidence="6">
    <location>
        <begin position="12"/>
        <end position="34"/>
    </location>
</feature>
<dbReference type="Proteomes" id="UP001242368">
    <property type="component" value="Unassembled WGS sequence"/>
</dbReference>
<evidence type="ECO:0000256" key="1">
    <source>
        <dbReference type="ARBA" id="ARBA00004167"/>
    </source>
</evidence>
<keyword evidence="4 6" id="KW-0472">Membrane</keyword>
<keyword evidence="2 6" id="KW-0812">Transmembrane</keyword>
<proteinExistence type="predicted"/>
<keyword evidence="3 6" id="KW-1133">Transmembrane helix</keyword>
<reference evidence="10" key="2">
    <citation type="journal article" date="2019" name="Int. J. Syst. Evol. Microbiol.">
        <title>The Global Catalogue of Microorganisms (GCM) 10K type strain sequencing project: providing services to taxonomists for standard genome sequencing and annotation.</title>
        <authorList>
            <consortium name="The Broad Institute Genomics Platform"/>
            <consortium name="The Broad Institute Genome Sequencing Center for Infectious Disease"/>
            <person name="Wu L."/>
            <person name="Ma J."/>
        </authorList>
    </citation>
    <scope>NUCLEOTIDE SEQUENCE [LARGE SCALE GENOMIC DNA]</scope>
    <source>
        <strain evidence="10">CECT 7184</strain>
    </source>
</reference>
<gene>
    <name evidence="8" type="ORF">QW060_11575</name>
    <name evidence="9" type="ORF">QW060_18335</name>
</gene>
<keyword evidence="10" id="KW-1185">Reference proteome</keyword>
<evidence type="ECO:0000256" key="6">
    <source>
        <dbReference type="SAM" id="Phobius"/>
    </source>
</evidence>
<name>A0ABT8CX76_9FLAO</name>
<dbReference type="Pfam" id="PF05359">
    <property type="entry name" value="DUF748"/>
    <property type="match status" value="1"/>
</dbReference>
<dbReference type="EMBL" id="JAUFQU010000011">
    <property type="protein sequence ID" value="MDN3709022.1"/>
    <property type="molecule type" value="Genomic_DNA"/>
</dbReference>
<sequence length="1677" mass="186808">MALKIRLKKILKYAGIVLLSIILLVIGLIVSLRFPAVQNFVKDKLIIYLQDKIKTKVSLESVYIGFPNTITLNELYLQGQQVDTLLYVSSLDVGLNLPKLLNNTADLTSVDLEGVRANVVRDSLGKFNFDYIIDAFATKDEEESESKPFIISLDKIAIKKIDVTFIDALSSNDIRVKFNEFNTRVKTFDLDKNNYAIDDIALDGLRLKLKQGLVKEVAEKVEEKTDSLAQKNPFSIALNTLALTDIMIDYGDDNSKTYASIVFDELRTKIKSIDLGKNEYVVDKIALKNSTIKASLFLPSEKKTEDEQQKAKTNGNPIALKLNQLNLEDIAVVYDNTAEKPSDKGIDFNHLDFSKIDVDLRDFSFTDQNISGSLKNTFIAEKSGLQVNKLQTDFSYGSSEAFLKDLYLETPKTVIQDEVILQYTSIEQLTNDLGNVEIQANLQKTKIAFSDILILAPDLKNTPPFITNREAVLLLNTSVNGKIDDLFIEEFQLSGLDKTIVNLSGQIKNATDPDKLWFDLNVKQLETSSKTIQSLVPKGTIPNTIQIPSFLSLNGKAKGSVNNFVADLNLKTSDGNAKLKAVLDQRIKDKEKYVVDAVIQNLNVGKIIKNDSLGRISATIKANGTSFNPEKAQTKVNGYISSAEFNSYTYKDIALDAKINQGNFEATIVSKDENAKIDLLASGYYSKDNPSIKIDGTVEKLDLYKLRLYQKPFAIAGKINGDFSNLSPDALNGNLYLQDFALSDGKEIYPLSEIKLEAVSNENENRISLHSQIADAELTGRYKLTQILGSVQQTIDQYYHFMSEKDKVAEIEPNQYFDFNVKIKNDDLIQKFVPDLKEFQTITLDGSYQADARKLIINGSIPQLTYGTIKVDSVALNIANNDAALQYGLSVYSIENENMAVDRLGLTGAVSDNKITYDLRLLDQEDNVQYGIAGNVESINDVTKIALNQNGLKLNYEDWNVNPDNNIQISDAGILAHQFFIQNANSQLGIQSENEIPNSPLNITIKGFEIETITEIIKKDSLLAQGTIDGTVQLRDLKNNMTFTSDINVNELKVYGSEIGNLAVKVDNNQQEVLNADVTLTGFENDLKVAGNYNIQQKQFDLSVNINKLQMKSVQGFSMKAIDNAVGYISGALKVTGTADDPSILGDVKFNGVGMDIASLNTTFKNIDDTIAFTSEGIQFRRFKIDDADGNSLTINGKILTKTYRDFAFGLNVNASDFKVVNSTKKENNIMYGIMAIDANLNIRGNLDLPKVDGQLTVSDKTDFTFVLPQSSPALQDREGIVEFIDQDQIALQGTLEPEKEISEATVKGLDVSVNIEVKKEAKLSVVIDKSNGDFVKLQGEAELTGGVDPSGKITLVGRYEVNKGSYEMSVNLLKRKFDIKEGSSITWTGEPTKADTDITAVYKTNTAPLDLVQQQLSRDDNPAEYNMYKQRIPFETLLMMKGELLKPEITFDITVDEDNASVSSEVISVVKTKLDQLRTEESEMNKQVFALLLLNRFIGENPFESSAGMSAESMARQSVSKILSQQLNNLASDLIAGVELNFDLESTEDYSTGEQNTRTDLNVGLSKKLLNDRLKVNIGSNFGLEGEQRQNEQMTNIAGDISLDYMLSKDGRYTLRAYRKNEYQVALQGQIIETGVGFIITIDYNEFREIYRKNKRNQQQRRNAKKQQNQYEKTSK</sequence>
<dbReference type="EMBL" id="JAUFQU010000001">
    <property type="protein sequence ID" value="MDN3707755.1"/>
    <property type="molecule type" value="Genomic_DNA"/>
</dbReference>
<comment type="subcellular location">
    <subcellularLocation>
        <location evidence="1">Membrane</location>
        <topology evidence="1">Single-pass membrane protein</topology>
    </subcellularLocation>
</comment>
<dbReference type="Pfam" id="PF04357">
    <property type="entry name" value="TamB"/>
    <property type="match status" value="1"/>
</dbReference>
<feature type="domain" description="Translocation and assembly module TamB C-terminal" evidence="7">
    <location>
        <begin position="1183"/>
        <end position="1629"/>
    </location>
</feature>
<evidence type="ECO:0000313" key="10">
    <source>
        <dbReference type="Proteomes" id="UP001242368"/>
    </source>
</evidence>
<organism evidence="8 10">
    <name type="scientific">Paenimyroides ceti</name>
    <dbReference type="NCBI Taxonomy" id="395087"/>
    <lineage>
        <taxon>Bacteria</taxon>
        <taxon>Pseudomonadati</taxon>
        <taxon>Bacteroidota</taxon>
        <taxon>Flavobacteriia</taxon>
        <taxon>Flavobacteriales</taxon>
        <taxon>Flavobacteriaceae</taxon>
        <taxon>Paenimyroides</taxon>
    </lineage>
</organism>
<evidence type="ECO:0000256" key="3">
    <source>
        <dbReference type="ARBA" id="ARBA00022989"/>
    </source>
</evidence>
<accession>A0ABT8CX76</accession>
<feature type="compositionally biased region" description="Basic residues" evidence="5">
    <location>
        <begin position="1656"/>
        <end position="1666"/>
    </location>
</feature>
<dbReference type="InterPro" id="IPR007452">
    <property type="entry name" value="TamB_C"/>
</dbReference>
<evidence type="ECO:0000256" key="5">
    <source>
        <dbReference type="SAM" id="MobiDB-lite"/>
    </source>
</evidence>
<reference evidence="8" key="1">
    <citation type="journal article" date="2014" name="Int. J. Syst. Evol. Microbiol.">
        <title>Complete genome of a new Firmicutes species belonging to the dominant human colonic microbiota ('Ruminococcus bicirculans') reveals two chromosomes and a selective capacity to utilize plant glucans.</title>
        <authorList>
            <consortium name="NISC Comparative Sequencing Program"/>
            <person name="Wegmann U."/>
            <person name="Louis P."/>
            <person name="Goesmann A."/>
            <person name="Henrissat B."/>
            <person name="Duncan S.H."/>
            <person name="Flint H.J."/>
        </authorList>
    </citation>
    <scope>NUCLEOTIDE SEQUENCE</scope>
    <source>
        <strain evidence="8">CECT 7184</strain>
    </source>
</reference>
<evidence type="ECO:0000256" key="4">
    <source>
        <dbReference type="ARBA" id="ARBA00023136"/>
    </source>
</evidence>
<dbReference type="InterPro" id="IPR008023">
    <property type="entry name" value="DUF748"/>
</dbReference>
<comment type="caution">
    <text evidence="8">The sequence shown here is derived from an EMBL/GenBank/DDBJ whole genome shotgun (WGS) entry which is preliminary data.</text>
</comment>